<gene>
    <name evidence="3" type="ORF">A9W98_16065</name>
</gene>
<dbReference type="OrthoDB" id="5242272at2"/>
<feature type="compositionally biased region" description="Basic and acidic residues" evidence="1">
    <location>
        <begin position="471"/>
        <end position="481"/>
    </location>
</feature>
<organism evidence="3 4">
    <name type="scientific">Mycobacterium gordonae</name>
    <dbReference type="NCBI Taxonomy" id="1778"/>
    <lineage>
        <taxon>Bacteria</taxon>
        <taxon>Bacillati</taxon>
        <taxon>Actinomycetota</taxon>
        <taxon>Actinomycetes</taxon>
        <taxon>Mycobacteriales</taxon>
        <taxon>Mycobacteriaceae</taxon>
        <taxon>Mycobacterium</taxon>
    </lineage>
</organism>
<name>A0A1A6BIU0_MYCGO</name>
<accession>A0A1A6BIU0</accession>
<dbReference type="CDD" id="cd00085">
    <property type="entry name" value="HNHc"/>
    <property type="match status" value="1"/>
</dbReference>
<comment type="caution">
    <text evidence="3">The sequence shown here is derived from an EMBL/GenBank/DDBJ whole genome shotgun (WGS) entry which is preliminary data.</text>
</comment>
<evidence type="ECO:0000259" key="2">
    <source>
        <dbReference type="SMART" id="SM00507"/>
    </source>
</evidence>
<dbReference type="SMART" id="SM00507">
    <property type="entry name" value="HNHc"/>
    <property type="match status" value="1"/>
</dbReference>
<proteinExistence type="predicted"/>
<dbReference type="RefSeq" id="WP_065133554.1">
    <property type="nucleotide sequence ID" value="NZ_MAEM01000213.1"/>
</dbReference>
<feature type="compositionally biased region" description="Pro residues" evidence="1">
    <location>
        <begin position="494"/>
        <end position="518"/>
    </location>
</feature>
<feature type="domain" description="HNH nuclease" evidence="2">
    <location>
        <begin position="346"/>
        <end position="397"/>
    </location>
</feature>
<feature type="region of interest" description="Disordered" evidence="1">
    <location>
        <begin position="445"/>
        <end position="518"/>
    </location>
</feature>
<evidence type="ECO:0000313" key="3">
    <source>
        <dbReference type="EMBL" id="OBS02221.1"/>
    </source>
</evidence>
<dbReference type="InterPro" id="IPR003870">
    <property type="entry name" value="DUF222"/>
</dbReference>
<dbReference type="EMBL" id="MAEM01000213">
    <property type="protein sequence ID" value="OBS02221.1"/>
    <property type="molecule type" value="Genomic_DNA"/>
</dbReference>
<dbReference type="Proteomes" id="UP000093757">
    <property type="component" value="Unassembled WGS sequence"/>
</dbReference>
<evidence type="ECO:0000256" key="1">
    <source>
        <dbReference type="SAM" id="MobiDB-lite"/>
    </source>
</evidence>
<evidence type="ECO:0000313" key="4">
    <source>
        <dbReference type="Proteomes" id="UP000093757"/>
    </source>
</evidence>
<dbReference type="Pfam" id="PF02720">
    <property type="entry name" value="DUF222"/>
    <property type="match status" value="1"/>
</dbReference>
<dbReference type="AlphaFoldDB" id="A0A1A6BIU0"/>
<feature type="region of interest" description="Disordered" evidence="1">
    <location>
        <begin position="267"/>
        <end position="296"/>
    </location>
</feature>
<reference evidence="3 4" key="1">
    <citation type="submission" date="2016-06" db="EMBL/GenBank/DDBJ databases">
        <authorList>
            <person name="Kjaerup R.B."/>
            <person name="Dalgaard T.S."/>
            <person name="Juul-Madsen H.R."/>
        </authorList>
    </citation>
    <scope>NUCLEOTIDE SEQUENCE [LARGE SCALE GENOMIC DNA]</scope>
    <source>
        <strain evidence="3 4">1245752.6</strain>
    </source>
</reference>
<protein>
    <recommendedName>
        <fullName evidence="2">HNH nuclease domain-containing protein</fullName>
    </recommendedName>
</protein>
<sequence length="518" mass="55151">MFDHLSEADDAAVVDVMAAATRDEAAAAARRLAAIAELVARHAIGPTDCGRWSCDNWDAIAAQVGAALNISQSLSSHQMYQALALRTRLPAVGALLAAGRLSLRLVTTIIWHTELIKDPAVLRVVDAALANDALGYGPLTQPKTAKAIDAIIARCDPAAVRRARNGARSRDVVITPADDGSGTAQLWGTLLGTDAAVLDRRLSEMAHQVCADDPRTVAQRRADALGVLAADGVRLACQCPDPDCTARVPDARASAVVIHVIAEPATAAAPPDPRLNGEQPHRVDPDNPLRPTPDPEPAGVCLPAAQIVGGPTVPAAHLSALIAAGATIAPIDYCPEPTPGYRPSAALARFIRARDLTCRFPGCDRPADTCDIDHAIAYPFGPTHRANLRCLCRKHHLLKTFWGGLRGWRDRQLPDATIIWTSPTGHTYTTHPGSRLFVPALCRPSDPIPATTTPPVDGPRGLMMPTRRRTRAQDRRARINTERAQNLAQLASPKPSPKPAPRAPQPLHPPDSGEPPPF</sequence>
<dbReference type="InterPro" id="IPR003615">
    <property type="entry name" value="HNH_nuc"/>
</dbReference>